<dbReference type="GO" id="GO:0031929">
    <property type="term" value="P:TOR signaling"/>
    <property type="evidence" value="ECO:0007669"/>
    <property type="project" value="TreeGrafter"/>
</dbReference>
<dbReference type="KEGG" id="trg:TRUGW13939_06126"/>
<reference evidence="5" key="1">
    <citation type="submission" date="2020-06" db="EMBL/GenBank/DDBJ databases">
        <title>A chromosome-scale genome assembly of Talaromyces rugulosus W13939.</title>
        <authorList>
            <person name="Wang B."/>
            <person name="Guo L."/>
            <person name="Ye K."/>
            <person name="Wang L."/>
        </authorList>
    </citation>
    <scope>NUCLEOTIDE SEQUENCE [LARGE SCALE GENOMIC DNA]</scope>
    <source>
        <strain evidence="5">W13939</strain>
    </source>
</reference>
<dbReference type="EMBL" id="CP055900">
    <property type="protein sequence ID" value="QKX58997.1"/>
    <property type="molecule type" value="Genomic_DNA"/>
</dbReference>
<dbReference type="InterPro" id="IPR051330">
    <property type="entry name" value="Phosphatase_reg/MetRdx"/>
</dbReference>
<dbReference type="OrthoDB" id="10253878at2759"/>
<evidence type="ECO:0000256" key="1">
    <source>
        <dbReference type="ARBA" id="ARBA00006658"/>
    </source>
</evidence>
<dbReference type="GO" id="GO:0005829">
    <property type="term" value="C:cytosol"/>
    <property type="evidence" value="ECO:0007669"/>
    <property type="project" value="TreeGrafter"/>
</dbReference>
<protein>
    <recommendedName>
        <fullName evidence="3">Ubiquinol-cytochrome c chaperone domain-containing protein</fullName>
    </recommendedName>
</protein>
<sequence>MANRDGGSQHPAAMNGQTPSKPNAFVRKGFKITTQKLPILKSGPIEDMTKNLGIAPPEMIFGDNFVTIEHPASAWGIAFSAFDALDRVDKTGAAMLKVAYSKEWQKSREHTHEGIKEVVKPFDWSYSTDFKGTLQPESPPFSPTNDQIPIELLKRPDPILFFDDVILYEDELADNGISMLSCKIRVMPERLLLLSRFFMRLDNVVVRLRDTRIYVDFDKAEVIREYQAREMSYEDARKSRSLYAKSRALPLLKHDRALSRTNPRTPAQLGFATSARSYAAAKPSSDLVRKWASEGSATGTYVSYGFTEKLFEACSAQADYRMPKKGEYSELPPKTEGGEDVGIGEGLWYSELGLLPTFSTWSQVTFLHMYLLTVRLRAMQSPEAFQTHSQHLFDHFSHNAEDRMATLHDLSSRGIRNRYLKDLFIQWRGILAAYDEGLVKGDAVLGAAVWRNIWKASSTDHDGKDVDWAKIATVVGYTRRILSELAEIPDADLANAPQIFGLKKIDSSLARKN</sequence>
<dbReference type="Proteomes" id="UP000509510">
    <property type="component" value="Chromosome III"/>
</dbReference>
<accession>A0A7H8QYG0</accession>
<proteinExistence type="inferred from homology"/>
<dbReference type="Pfam" id="PF03981">
    <property type="entry name" value="Ubiq_cyt_C_chap"/>
    <property type="match status" value="1"/>
</dbReference>
<name>A0A7H8QYG0_TALRU</name>
<dbReference type="InterPro" id="IPR007303">
    <property type="entry name" value="TIP41-like"/>
</dbReference>
<evidence type="ECO:0000259" key="3">
    <source>
        <dbReference type="Pfam" id="PF03981"/>
    </source>
</evidence>
<evidence type="ECO:0000313" key="5">
    <source>
        <dbReference type="Proteomes" id="UP000509510"/>
    </source>
</evidence>
<keyword evidence="5" id="KW-1185">Reference proteome</keyword>
<dbReference type="RefSeq" id="XP_035345175.1">
    <property type="nucleotide sequence ID" value="XM_035489282.1"/>
</dbReference>
<dbReference type="PANTHER" id="PTHR21021">
    <property type="entry name" value="GAF/PUTATIVE CYTOSKELETAL PROTEIN"/>
    <property type="match status" value="1"/>
</dbReference>
<dbReference type="AlphaFoldDB" id="A0A7H8QYG0"/>
<organism evidence="4 5">
    <name type="scientific">Talaromyces rugulosus</name>
    <name type="common">Penicillium rugulosum</name>
    <dbReference type="NCBI Taxonomy" id="121627"/>
    <lineage>
        <taxon>Eukaryota</taxon>
        <taxon>Fungi</taxon>
        <taxon>Dikarya</taxon>
        <taxon>Ascomycota</taxon>
        <taxon>Pezizomycotina</taxon>
        <taxon>Eurotiomycetes</taxon>
        <taxon>Eurotiomycetidae</taxon>
        <taxon>Eurotiales</taxon>
        <taxon>Trichocomaceae</taxon>
        <taxon>Talaromyces</taxon>
        <taxon>Talaromyces sect. Islandici</taxon>
    </lineage>
</organism>
<evidence type="ECO:0000256" key="2">
    <source>
        <dbReference type="SAM" id="MobiDB-lite"/>
    </source>
</evidence>
<dbReference type="InterPro" id="IPR021150">
    <property type="entry name" value="Ubiq_cyt_c_chap"/>
</dbReference>
<gene>
    <name evidence="4" type="ORF">TRUGW13939_06126</name>
</gene>
<evidence type="ECO:0000313" key="4">
    <source>
        <dbReference type="EMBL" id="QKX58997.1"/>
    </source>
</evidence>
<feature type="region of interest" description="Disordered" evidence="2">
    <location>
        <begin position="1"/>
        <end position="24"/>
    </location>
</feature>
<comment type="similarity">
    <text evidence="1">Belongs to the TIP41 family.</text>
</comment>
<dbReference type="PANTHER" id="PTHR21021:SF16">
    <property type="entry name" value="TIP41-LIKE PROTEIN"/>
    <property type="match status" value="1"/>
</dbReference>
<dbReference type="GeneID" id="55993622"/>
<dbReference type="Pfam" id="PF04176">
    <property type="entry name" value="TIP41"/>
    <property type="match status" value="1"/>
</dbReference>
<feature type="domain" description="Ubiquinol-cytochrome c chaperone" evidence="3">
    <location>
        <begin position="351"/>
        <end position="498"/>
    </location>
</feature>